<name>A0A3G3JZP3_9BACL</name>
<protein>
    <submittedName>
        <fullName evidence="1">Uncharacterized protein</fullName>
    </submittedName>
</protein>
<organism evidence="1 2">
    <name type="scientific">Cohnella candidum</name>
    <dbReference type="NCBI Taxonomy" id="2674991"/>
    <lineage>
        <taxon>Bacteria</taxon>
        <taxon>Bacillati</taxon>
        <taxon>Bacillota</taxon>
        <taxon>Bacilli</taxon>
        <taxon>Bacillales</taxon>
        <taxon>Paenibacillaceae</taxon>
        <taxon>Cohnella</taxon>
    </lineage>
</organism>
<gene>
    <name evidence="1" type="ORF">EAV92_14100</name>
</gene>
<reference evidence="1 2" key="1">
    <citation type="submission" date="2018-10" db="EMBL/GenBank/DDBJ databases">
        <title>Genome Sequence of Cohnella sp.</title>
        <authorList>
            <person name="Srinivasan S."/>
            <person name="Kim M.K."/>
        </authorList>
    </citation>
    <scope>NUCLEOTIDE SEQUENCE [LARGE SCALE GENOMIC DNA]</scope>
    <source>
        <strain evidence="1 2">18JY8-7</strain>
    </source>
</reference>
<evidence type="ECO:0000313" key="2">
    <source>
        <dbReference type="Proteomes" id="UP000269097"/>
    </source>
</evidence>
<dbReference type="AlphaFoldDB" id="A0A3G3JZP3"/>
<keyword evidence="2" id="KW-1185">Reference proteome</keyword>
<accession>A0A3G3JZP3</accession>
<sequence>MEQFELAALTVTEGPEERQLAFGRAKLTVVSEYGTRLWYIDAEEISDSALLRRFAETDEIGVRISAVTAGGKTFSGEGFFHPNPAHRSAAIRGNGELEGYSRLAGSQP</sequence>
<dbReference type="Proteomes" id="UP000269097">
    <property type="component" value="Chromosome"/>
</dbReference>
<dbReference type="EMBL" id="CP033433">
    <property type="protein sequence ID" value="AYQ73612.1"/>
    <property type="molecule type" value="Genomic_DNA"/>
</dbReference>
<evidence type="ECO:0000313" key="1">
    <source>
        <dbReference type="EMBL" id="AYQ73612.1"/>
    </source>
</evidence>
<dbReference type="KEGG" id="coh:EAV92_14100"/>
<proteinExistence type="predicted"/>
<dbReference type="RefSeq" id="WP_123041696.1">
    <property type="nucleotide sequence ID" value="NZ_CP033433.1"/>
</dbReference>